<dbReference type="RefSeq" id="WP_205361451.1">
    <property type="nucleotide sequence ID" value="NZ_JADKYB010000021.1"/>
</dbReference>
<dbReference type="Proteomes" id="UP000749040">
    <property type="component" value="Unassembled WGS sequence"/>
</dbReference>
<accession>A0ABS2U009</accession>
<organism evidence="2 3">
    <name type="scientific">Actinacidiphila acididurans</name>
    <dbReference type="NCBI Taxonomy" id="2784346"/>
    <lineage>
        <taxon>Bacteria</taxon>
        <taxon>Bacillati</taxon>
        <taxon>Actinomycetota</taxon>
        <taxon>Actinomycetes</taxon>
        <taxon>Kitasatosporales</taxon>
        <taxon>Streptomycetaceae</taxon>
        <taxon>Actinacidiphila</taxon>
    </lineage>
</organism>
<proteinExistence type="predicted"/>
<sequence length="127" mass="13725">MTRTEFGAGLLTCVEMAPHQNTAYCAPHEKVQVVFDPRFGRGLPVIAANRVPVRTLLDLSAAGESAEAIAYEYDMEPGQVAALCQGVMSAAKRLPTRYDNMSPTARPRCWTSCSPPFRGPTPSPTPT</sequence>
<keyword evidence="3" id="KW-1185">Reference proteome</keyword>
<dbReference type="EMBL" id="JADKYB010000021">
    <property type="protein sequence ID" value="MBM9508939.1"/>
    <property type="molecule type" value="Genomic_DNA"/>
</dbReference>
<feature type="region of interest" description="Disordered" evidence="1">
    <location>
        <begin position="97"/>
        <end position="127"/>
    </location>
</feature>
<evidence type="ECO:0000313" key="3">
    <source>
        <dbReference type="Proteomes" id="UP000749040"/>
    </source>
</evidence>
<dbReference type="InterPro" id="IPR036388">
    <property type="entry name" value="WH-like_DNA-bd_sf"/>
</dbReference>
<gene>
    <name evidence="2" type="ORF">ITX44_31195</name>
</gene>
<reference evidence="2 3" key="1">
    <citation type="submission" date="2021-01" db="EMBL/GenBank/DDBJ databases">
        <title>Streptomyces acididurans sp. nov., isolated from a peat swamp forest soil.</title>
        <authorList>
            <person name="Chantavorakit T."/>
            <person name="Duangmal K."/>
        </authorList>
    </citation>
    <scope>NUCLEOTIDE SEQUENCE [LARGE SCALE GENOMIC DNA]</scope>
    <source>
        <strain evidence="2 3">KK5PA1</strain>
    </source>
</reference>
<evidence type="ECO:0000256" key="1">
    <source>
        <dbReference type="SAM" id="MobiDB-lite"/>
    </source>
</evidence>
<dbReference type="SUPFAM" id="SSF46689">
    <property type="entry name" value="Homeodomain-like"/>
    <property type="match status" value="1"/>
</dbReference>
<dbReference type="Pfam" id="PF04255">
    <property type="entry name" value="DUF433"/>
    <property type="match status" value="1"/>
</dbReference>
<comment type="caution">
    <text evidence="2">The sequence shown here is derived from an EMBL/GenBank/DDBJ whole genome shotgun (WGS) entry which is preliminary data.</text>
</comment>
<dbReference type="InterPro" id="IPR009057">
    <property type="entry name" value="Homeodomain-like_sf"/>
</dbReference>
<feature type="compositionally biased region" description="Pro residues" evidence="1">
    <location>
        <begin position="117"/>
        <end position="127"/>
    </location>
</feature>
<dbReference type="InterPro" id="IPR007367">
    <property type="entry name" value="DUF433"/>
</dbReference>
<dbReference type="Gene3D" id="1.10.10.10">
    <property type="entry name" value="Winged helix-like DNA-binding domain superfamily/Winged helix DNA-binding domain"/>
    <property type="match status" value="1"/>
</dbReference>
<protein>
    <submittedName>
        <fullName evidence="2">DUF433 domain-containing protein</fullName>
    </submittedName>
</protein>
<evidence type="ECO:0000313" key="2">
    <source>
        <dbReference type="EMBL" id="MBM9508939.1"/>
    </source>
</evidence>
<name>A0ABS2U009_9ACTN</name>